<evidence type="ECO:0000256" key="6">
    <source>
        <dbReference type="SAM" id="Phobius"/>
    </source>
</evidence>
<dbReference type="AlphaFoldDB" id="A0A1M6YHM0"/>
<protein>
    <submittedName>
        <fullName evidence="8">Type IV secretion system protein VirB8</fullName>
    </submittedName>
</protein>
<sequence length="253" mass="28832">MSNERDSSERDSRESGDYRRALDFEVSVTHLQERSEHRAWHVASASVVIAILCAVVLAVMVPFYRVVPLPIEVDRLTGEAQVIDVLDAKQMHTRDIEDKHWVEVYVRSRERYDWGLLQMDYDRVLDMSDDRVARDYRAIYSGPDALDRQLGANTQRRIRILSTTLVPDEPGRAVVHIERTTWKNGIDNAEPPQRFVITLAFTYRPSVFTRERTAIENPFGFRVTAYSRDPEYTPAVSAPASSPTLSPAPGGAR</sequence>
<accession>A0A1M6YHM0</accession>
<dbReference type="GO" id="GO:0016020">
    <property type="term" value="C:membrane"/>
    <property type="evidence" value="ECO:0007669"/>
    <property type="project" value="UniProtKB-SubCell"/>
</dbReference>
<proteinExistence type="predicted"/>
<comment type="subcellular location">
    <subcellularLocation>
        <location evidence="1">Membrane</location>
        <topology evidence="1">Single-pass membrane protein</topology>
    </subcellularLocation>
</comment>
<evidence type="ECO:0000256" key="2">
    <source>
        <dbReference type="ARBA" id="ARBA00022692"/>
    </source>
</evidence>
<dbReference type="CDD" id="cd16424">
    <property type="entry name" value="VirB8"/>
    <property type="match status" value="1"/>
</dbReference>
<dbReference type="Pfam" id="PF04335">
    <property type="entry name" value="VirB8"/>
    <property type="match status" value="1"/>
</dbReference>
<dbReference type="Gene3D" id="3.10.450.230">
    <property type="entry name" value="VirB8 protein"/>
    <property type="match status" value="1"/>
</dbReference>
<dbReference type="InterPro" id="IPR032710">
    <property type="entry name" value="NTF2-like_dom_sf"/>
</dbReference>
<evidence type="ECO:0000256" key="5">
    <source>
        <dbReference type="SAM" id="MobiDB-lite"/>
    </source>
</evidence>
<dbReference type="GO" id="GO:0030255">
    <property type="term" value="P:protein secretion by the type IV secretion system"/>
    <property type="evidence" value="ECO:0007669"/>
    <property type="project" value="InterPro"/>
</dbReference>
<evidence type="ECO:0000313" key="8">
    <source>
        <dbReference type="EMBL" id="SHL17565.1"/>
    </source>
</evidence>
<dbReference type="InterPro" id="IPR007430">
    <property type="entry name" value="VirB8"/>
</dbReference>
<evidence type="ECO:0000256" key="3">
    <source>
        <dbReference type="ARBA" id="ARBA00022989"/>
    </source>
</evidence>
<dbReference type="EMBL" id="FRAB01000070">
    <property type="protein sequence ID" value="SHL17565.1"/>
    <property type="molecule type" value="Genomic_DNA"/>
</dbReference>
<dbReference type="SUPFAM" id="SSF54427">
    <property type="entry name" value="NTF2-like"/>
    <property type="match status" value="1"/>
</dbReference>
<feature type="compositionally biased region" description="Low complexity" evidence="5">
    <location>
        <begin position="233"/>
        <end position="253"/>
    </location>
</feature>
<name>A0A1M6YHM0_9BURK</name>
<evidence type="ECO:0000259" key="7">
    <source>
        <dbReference type="Pfam" id="PF04335"/>
    </source>
</evidence>
<keyword evidence="2 6" id="KW-0812">Transmembrane</keyword>
<organism evidence="8 9">
    <name type="scientific">Paraburkholderia terricola</name>
    <dbReference type="NCBI Taxonomy" id="169427"/>
    <lineage>
        <taxon>Bacteria</taxon>
        <taxon>Pseudomonadati</taxon>
        <taxon>Pseudomonadota</taxon>
        <taxon>Betaproteobacteria</taxon>
        <taxon>Burkholderiales</taxon>
        <taxon>Burkholderiaceae</taxon>
        <taxon>Paraburkholderia</taxon>
    </lineage>
</organism>
<dbReference type="InterPro" id="IPR026264">
    <property type="entry name" value="VirB8/PtlE"/>
</dbReference>
<gene>
    <name evidence="8" type="ORF">SAMN05192548_107011</name>
</gene>
<feature type="region of interest" description="Disordered" evidence="5">
    <location>
        <begin position="232"/>
        <end position="253"/>
    </location>
</feature>
<evidence type="ECO:0000256" key="4">
    <source>
        <dbReference type="ARBA" id="ARBA00023136"/>
    </source>
</evidence>
<keyword evidence="4 6" id="KW-0472">Membrane</keyword>
<feature type="domain" description="Bacterial virulence protein VirB8" evidence="7">
    <location>
        <begin position="21"/>
        <end position="231"/>
    </location>
</feature>
<dbReference type="Proteomes" id="UP000184395">
    <property type="component" value="Unassembled WGS sequence"/>
</dbReference>
<dbReference type="RefSeq" id="WP_073432614.1">
    <property type="nucleotide sequence ID" value="NZ_CADFGY010000054.1"/>
</dbReference>
<dbReference type="STRING" id="169427.SAMN05192548_107011"/>
<evidence type="ECO:0000313" key="9">
    <source>
        <dbReference type="Proteomes" id="UP000184395"/>
    </source>
</evidence>
<keyword evidence="3 6" id="KW-1133">Transmembrane helix</keyword>
<dbReference type="OrthoDB" id="9816242at2"/>
<dbReference type="PIRSF" id="PIRSF003299">
    <property type="entry name" value="VirB8_PtlE"/>
    <property type="match status" value="1"/>
</dbReference>
<reference evidence="8 9" key="1">
    <citation type="submission" date="2016-11" db="EMBL/GenBank/DDBJ databases">
        <authorList>
            <person name="Jaros S."/>
            <person name="Januszkiewicz K."/>
            <person name="Wedrychowicz H."/>
        </authorList>
    </citation>
    <scope>NUCLEOTIDE SEQUENCE [LARGE SCALE GENOMIC DNA]</scope>
    <source>
        <strain evidence="8 9">LMG 20594</strain>
    </source>
</reference>
<evidence type="ECO:0000256" key="1">
    <source>
        <dbReference type="ARBA" id="ARBA00004167"/>
    </source>
</evidence>
<feature type="transmembrane region" description="Helical" evidence="6">
    <location>
        <begin position="42"/>
        <end position="64"/>
    </location>
</feature>